<dbReference type="PANTHER" id="PTHR20961:SF38">
    <property type="entry name" value="PROTEIN O-LINKED-MANNOSE BETA-1,4-N-ACETYLGLUCOSAMINYLTRANSFERASE 2"/>
    <property type="match status" value="1"/>
</dbReference>
<evidence type="ECO:0000256" key="14">
    <source>
        <dbReference type="ARBA" id="ARBA00030318"/>
    </source>
</evidence>
<evidence type="ECO:0000256" key="1">
    <source>
        <dbReference type="ARBA" id="ARBA00004648"/>
    </source>
</evidence>
<dbReference type="GO" id="GO:0005789">
    <property type="term" value="C:endoplasmic reticulum membrane"/>
    <property type="evidence" value="ECO:0007669"/>
    <property type="project" value="UniProtKB-SubCell"/>
</dbReference>
<dbReference type="InterPro" id="IPR036116">
    <property type="entry name" value="FN3_sf"/>
</dbReference>
<dbReference type="AlphaFoldDB" id="A0A6P4YJ43"/>
<reference evidence="20" key="1">
    <citation type="submission" date="2025-08" db="UniProtKB">
        <authorList>
            <consortium name="RefSeq"/>
        </authorList>
    </citation>
    <scope>IDENTIFICATION</scope>
    <source>
        <tissue evidence="20">Gonad</tissue>
    </source>
</reference>
<dbReference type="SUPFAM" id="SSF49265">
    <property type="entry name" value="Fibronectin type III"/>
    <property type="match status" value="1"/>
</dbReference>
<dbReference type="UniPathway" id="UPA00378"/>
<keyword evidence="11" id="KW-1133">Transmembrane helix</keyword>
<dbReference type="GO" id="GO:0035269">
    <property type="term" value="P:protein O-linked glycosylation via mannose"/>
    <property type="evidence" value="ECO:0007669"/>
    <property type="project" value="TreeGrafter"/>
</dbReference>
<dbReference type="EC" id="2.4.1.312" evidence="4"/>
<comment type="catalytic activity">
    <reaction evidence="17">
        <text>3-O-(alpha-D-mannosyl)-L-threonyl-[protein] + UDP-N-acetyl-alpha-D-glucosamine = 3-O-(N-acetyl-beta-D-glucosaminyl-(1-&gt;4)-alpha-D-mannosyl)-L-threonyl-[protein] + UDP + H(+)</text>
        <dbReference type="Rhea" id="RHEA:37663"/>
        <dbReference type="Rhea" id="RHEA-COMP:13547"/>
        <dbReference type="Rhea" id="RHEA-COMP:13618"/>
        <dbReference type="ChEBI" id="CHEBI:15378"/>
        <dbReference type="ChEBI" id="CHEBI:57705"/>
        <dbReference type="ChEBI" id="CHEBI:58223"/>
        <dbReference type="ChEBI" id="CHEBI:137323"/>
        <dbReference type="ChEBI" id="CHEBI:137540"/>
        <dbReference type="EC" id="2.4.1.312"/>
    </reaction>
</comment>
<proteinExistence type="inferred from homology"/>
<dbReference type="OrthoDB" id="529273at2759"/>
<dbReference type="InterPro" id="IPR013783">
    <property type="entry name" value="Ig-like_fold"/>
</dbReference>
<dbReference type="RefSeq" id="XP_019629430.1">
    <property type="nucleotide sequence ID" value="XM_019773871.1"/>
</dbReference>
<evidence type="ECO:0000256" key="11">
    <source>
        <dbReference type="ARBA" id="ARBA00022989"/>
    </source>
</evidence>
<organism evidence="19 20">
    <name type="scientific">Branchiostoma belcheri</name>
    <name type="common">Amphioxus</name>
    <dbReference type="NCBI Taxonomy" id="7741"/>
    <lineage>
        <taxon>Eukaryota</taxon>
        <taxon>Metazoa</taxon>
        <taxon>Chordata</taxon>
        <taxon>Cephalochordata</taxon>
        <taxon>Leptocardii</taxon>
        <taxon>Amphioxiformes</taxon>
        <taxon>Branchiostomatidae</taxon>
        <taxon>Branchiostoma</taxon>
    </lineage>
</organism>
<evidence type="ECO:0000256" key="4">
    <source>
        <dbReference type="ARBA" id="ARBA00012823"/>
    </source>
</evidence>
<protein>
    <recommendedName>
        <fullName evidence="5">Protein O-linked-mannose beta-1,4-N-acetylglucosaminyltransferase 2</fullName>
        <ecNumber evidence="4">2.4.1.312</ecNumber>
    </recommendedName>
    <alternativeName>
        <fullName evidence="14">Extracellular O-linked N-acetylglucosamine transferase-like</fullName>
    </alternativeName>
    <alternativeName>
        <fullName evidence="15">Glycosyltransferase-like domain-containing protein 2</fullName>
    </alternativeName>
</protein>
<dbReference type="Pfam" id="PF04577">
    <property type="entry name" value="Glyco_transf_61"/>
    <property type="match status" value="1"/>
</dbReference>
<comment type="subcellular location">
    <subcellularLocation>
        <location evidence="1">Endoplasmic reticulum membrane</location>
        <topology evidence="1">Single-pass type II membrane protein</topology>
    </subcellularLocation>
</comment>
<name>A0A6P4YJ43_BRABE</name>
<gene>
    <name evidence="20" type="primary">LOC109473802</name>
</gene>
<dbReference type="InterPro" id="IPR049625">
    <property type="entry name" value="Glyco_transf_61_cat"/>
</dbReference>
<evidence type="ECO:0000256" key="5">
    <source>
        <dbReference type="ARBA" id="ARBA00020030"/>
    </source>
</evidence>
<dbReference type="InterPro" id="IPR003961">
    <property type="entry name" value="FN3_dom"/>
</dbReference>
<keyword evidence="12" id="KW-0472">Membrane</keyword>
<dbReference type="PROSITE" id="PS50853">
    <property type="entry name" value="FN3"/>
    <property type="match status" value="1"/>
</dbReference>
<feature type="domain" description="Fibronectin type-III" evidence="18">
    <location>
        <begin position="496"/>
        <end position="592"/>
    </location>
</feature>
<keyword evidence="8" id="KW-0812">Transmembrane</keyword>
<evidence type="ECO:0000256" key="9">
    <source>
        <dbReference type="ARBA" id="ARBA00022824"/>
    </source>
</evidence>
<dbReference type="Gene3D" id="2.60.40.10">
    <property type="entry name" value="Immunoglobulins"/>
    <property type="match status" value="1"/>
</dbReference>
<evidence type="ECO:0000256" key="17">
    <source>
        <dbReference type="ARBA" id="ARBA00048274"/>
    </source>
</evidence>
<keyword evidence="13" id="KW-0325">Glycoprotein</keyword>
<evidence type="ECO:0000313" key="20">
    <source>
        <dbReference type="RefSeq" id="XP_019629430.1"/>
    </source>
</evidence>
<evidence type="ECO:0000259" key="18">
    <source>
        <dbReference type="PROSITE" id="PS50853"/>
    </source>
</evidence>
<evidence type="ECO:0000256" key="7">
    <source>
        <dbReference type="ARBA" id="ARBA00022679"/>
    </source>
</evidence>
<keyword evidence="19" id="KW-1185">Reference proteome</keyword>
<evidence type="ECO:0000256" key="2">
    <source>
        <dbReference type="ARBA" id="ARBA00004922"/>
    </source>
</evidence>
<dbReference type="Proteomes" id="UP000515135">
    <property type="component" value="Unplaced"/>
</dbReference>
<evidence type="ECO:0000256" key="12">
    <source>
        <dbReference type="ARBA" id="ARBA00023136"/>
    </source>
</evidence>
<evidence type="ECO:0000256" key="13">
    <source>
        <dbReference type="ARBA" id="ARBA00023180"/>
    </source>
</evidence>
<keyword evidence="9" id="KW-0256">Endoplasmic reticulum</keyword>
<comment type="pathway">
    <text evidence="2">Protein modification; protein glycosylation.</text>
</comment>
<evidence type="ECO:0000256" key="8">
    <source>
        <dbReference type="ARBA" id="ARBA00022692"/>
    </source>
</evidence>
<dbReference type="PANTHER" id="PTHR20961">
    <property type="entry name" value="GLYCOSYLTRANSFERASE"/>
    <property type="match status" value="1"/>
</dbReference>
<evidence type="ECO:0000313" key="19">
    <source>
        <dbReference type="Proteomes" id="UP000515135"/>
    </source>
</evidence>
<sequence length="592" mass="67399">MVAMWIMDMMLKVTWVMTTVGFAVLLSDYLRLQRQQCTETTGVQNTGKQAAERPPKLPDGDYVQHGSSVWCWGHNNTDRMCKFSNLCFSPQHQQFVFFHGEQTVTHGIHNRFHPALVDMTSIPDHNTQYFQYVDLPISALQDFKKVKIYQGTSLIFNRFNPDNLMHVFHDDLLPIYFTLRQITASDVDPFNLNSRLVIMEGWRPGEFVDLYQMLSTEDLVFKQELGNLGELVCFSNAYVGLSKATTWYQYGFKVPQGPKDNIAVTARDIRQFTDFVCTRLGIEETGVSESKYIVLFSRRLNRLIVNEVDLTIALASEFNMRVVTLSMESHTVPQQIAIIRKASMVVGMHGSFLTLAMFLPPGAVVVELFPYAVNPEHYVPYRTLANLPGMRLTYAAWRNIEPQNTITHPDNPWDLGGIAHLNPAEQDAILRSTEVPRHLCCRNPEWLFRIYQDTVVDIPSFLKTVRKAVTDAEANKQGNGGTSSSDDDYKKIYPGPPVDFSCQSVQSSDGLVGLQLSWQPPWNLPYLDAKDTKYEVWIQEQGEVSYMPWILPFTSHVFSEGIEAEHDYNVWVRCIVNDTVVGPFADAVQCST</sequence>
<evidence type="ECO:0000256" key="6">
    <source>
        <dbReference type="ARBA" id="ARBA00022676"/>
    </source>
</evidence>
<evidence type="ECO:0000256" key="10">
    <source>
        <dbReference type="ARBA" id="ARBA00022968"/>
    </source>
</evidence>
<dbReference type="InterPro" id="IPR007657">
    <property type="entry name" value="Glycosyltransferase_61"/>
</dbReference>
<keyword evidence="10" id="KW-0735">Signal-anchor</keyword>
<accession>A0A6P4YJ43</accession>
<evidence type="ECO:0000256" key="16">
    <source>
        <dbReference type="ARBA" id="ARBA00045959"/>
    </source>
</evidence>
<keyword evidence="6" id="KW-0328">Glycosyltransferase</keyword>
<dbReference type="GeneID" id="109473802"/>
<dbReference type="GO" id="GO:0097363">
    <property type="term" value="F:protein O-acetylglucosaminyltransferase activity"/>
    <property type="evidence" value="ECO:0007669"/>
    <property type="project" value="TreeGrafter"/>
</dbReference>
<keyword evidence="7" id="KW-0808">Transferase</keyword>
<evidence type="ECO:0000256" key="3">
    <source>
        <dbReference type="ARBA" id="ARBA00005449"/>
    </source>
</evidence>
<comment type="function">
    <text evidence="16">O-linked mannose beta-1,4-N-acetylglucosaminyltransferase that transfers UDP-N-acetyl-D-glucosamine to the 4-position of the mannose to generate N-acetyl-D-glucosamine-beta-1,4-O-D-mannosylprotein. Involved in the biosynthesis of the phosphorylated O-mannosyl trisaccharide (N-acetylgalactosamine-beta-3-N-acetylglucosamine-beta-4-(phosphate-6-)mannose), a carbohydrate structure present in alpha-dystroglycan (DAG1), which is required for binding laminin G-like domain-containing extracellular proteins with high affinity.</text>
</comment>
<dbReference type="KEGG" id="bbel:109473802"/>
<evidence type="ECO:0000256" key="15">
    <source>
        <dbReference type="ARBA" id="ARBA00032859"/>
    </source>
</evidence>
<comment type="similarity">
    <text evidence="3">Belongs to the glycosyltransferase 61 family.</text>
</comment>